<accession>A0A0W0Y9L0</accession>
<feature type="domain" description="AAA+ ATPase" evidence="2">
    <location>
        <begin position="42"/>
        <end position="270"/>
    </location>
</feature>
<dbReference type="Gene3D" id="3.40.50.300">
    <property type="entry name" value="P-loop containing nucleotide triphosphate hydrolases"/>
    <property type="match status" value="1"/>
</dbReference>
<name>A0A0W0Y9L0_9GAMM</name>
<evidence type="ECO:0000313" key="4">
    <source>
        <dbReference type="Proteomes" id="UP000054703"/>
    </source>
</evidence>
<dbReference type="OrthoDB" id="9780149at2"/>
<evidence type="ECO:0000313" key="3">
    <source>
        <dbReference type="EMBL" id="KTD53643.1"/>
    </source>
</evidence>
<organism evidence="3 4">
    <name type="scientific">Legionella santicrucis</name>
    <dbReference type="NCBI Taxonomy" id="45074"/>
    <lineage>
        <taxon>Bacteria</taxon>
        <taxon>Pseudomonadati</taxon>
        <taxon>Pseudomonadota</taxon>
        <taxon>Gammaproteobacteria</taxon>
        <taxon>Legionellales</taxon>
        <taxon>Legionellaceae</taxon>
        <taxon>Legionella</taxon>
    </lineage>
</organism>
<keyword evidence="4" id="KW-1185">Reference proteome</keyword>
<dbReference type="Pfam" id="PF13401">
    <property type="entry name" value="AAA_22"/>
    <property type="match status" value="1"/>
</dbReference>
<comment type="caution">
    <text evidence="3">The sequence shown here is derived from an EMBL/GenBank/DDBJ whole genome shotgun (WGS) entry which is preliminary data.</text>
</comment>
<dbReference type="PATRIC" id="fig|45074.5.peg.4354"/>
<protein>
    <submittedName>
        <fullName evidence="3">AAA domain (Dynein-related subfamily)</fullName>
    </submittedName>
</protein>
<sequence length="303" mass="34642">MYLEHFKLHKAPFTLTPNTEFFCELPTHKEALNVLLLSLAQGEGFIKIIGEVGTGKTLLCRLLLNYLTEEYVTAYIPNPHQTAEGLRLSLARELGMQPDEAWTQYQLLEAINRCLLELHRAGKKTVLIIDEAQALSDESLEAVRLLTNLETEEHKLLQVVLFGQPELDTKLEQSGLRQLKQRITFSYHLQPLARHELDKYLNHRMARAGYTYGSIFTQAAQKRLYRASQGLPRLLNILCHKSLLVAYGQGKAQVDGRAVRRAIIDTLNSTRLEWIYSFLIYSGIGVLGLSVLFMMYWTYGLYL</sequence>
<dbReference type="PANTHER" id="PTHR35894">
    <property type="entry name" value="GENERAL SECRETION PATHWAY PROTEIN A-RELATED"/>
    <property type="match status" value="1"/>
</dbReference>
<dbReference type="SMART" id="SM00382">
    <property type="entry name" value="AAA"/>
    <property type="match status" value="1"/>
</dbReference>
<evidence type="ECO:0000259" key="2">
    <source>
        <dbReference type="SMART" id="SM00382"/>
    </source>
</evidence>
<dbReference type="STRING" id="45074.Lsan_4053"/>
<keyword evidence="1" id="KW-1133">Transmembrane helix</keyword>
<dbReference type="SUPFAM" id="SSF52540">
    <property type="entry name" value="P-loop containing nucleoside triphosphate hydrolases"/>
    <property type="match status" value="1"/>
</dbReference>
<dbReference type="PANTHER" id="PTHR35894:SF7">
    <property type="entry name" value="GENERAL SECRETION PATHWAY PROTEIN A-RELATED"/>
    <property type="match status" value="1"/>
</dbReference>
<keyword evidence="1" id="KW-0812">Transmembrane</keyword>
<dbReference type="EMBL" id="LNYU01000091">
    <property type="protein sequence ID" value="KTD53643.1"/>
    <property type="molecule type" value="Genomic_DNA"/>
</dbReference>
<gene>
    <name evidence="3" type="ORF">Lsan_4053</name>
</gene>
<dbReference type="GO" id="GO:0016887">
    <property type="term" value="F:ATP hydrolysis activity"/>
    <property type="evidence" value="ECO:0007669"/>
    <property type="project" value="InterPro"/>
</dbReference>
<reference evidence="3 4" key="1">
    <citation type="submission" date="2015-11" db="EMBL/GenBank/DDBJ databases">
        <title>Genomic analysis of 38 Legionella species identifies large and diverse effector repertoires.</title>
        <authorList>
            <person name="Burstein D."/>
            <person name="Amaro F."/>
            <person name="Zusman T."/>
            <person name="Lifshitz Z."/>
            <person name="Cohen O."/>
            <person name="Gilbert J.A."/>
            <person name="Pupko T."/>
            <person name="Shuman H.A."/>
            <person name="Segal G."/>
        </authorList>
    </citation>
    <scope>NUCLEOTIDE SEQUENCE [LARGE SCALE GENOMIC DNA]</scope>
    <source>
        <strain evidence="3 4">SC-63-C7</strain>
    </source>
</reference>
<dbReference type="InterPro" id="IPR049945">
    <property type="entry name" value="AAA_22"/>
</dbReference>
<dbReference type="InterPro" id="IPR027417">
    <property type="entry name" value="P-loop_NTPase"/>
</dbReference>
<evidence type="ECO:0000256" key="1">
    <source>
        <dbReference type="SAM" id="Phobius"/>
    </source>
</evidence>
<feature type="transmembrane region" description="Helical" evidence="1">
    <location>
        <begin position="278"/>
        <end position="299"/>
    </location>
</feature>
<dbReference type="InterPro" id="IPR052026">
    <property type="entry name" value="ExeA_AAA_ATPase_DNA-bind"/>
</dbReference>
<dbReference type="Proteomes" id="UP000054703">
    <property type="component" value="Unassembled WGS sequence"/>
</dbReference>
<keyword evidence="1" id="KW-0472">Membrane</keyword>
<dbReference type="InterPro" id="IPR003593">
    <property type="entry name" value="AAA+_ATPase"/>
</dbReference>
<dbReference type="AlphaFoldDB" id="A0A0W0Y9L0"/>
<dbReference type="RefSeq" id="WP_058515926.1">
    <property type="nucleotide sequence ID" value="NZ_CAAAIH010000012.1"/>
</dbReference>
<proteinExistence type="predicted"/>